<dbReference type="Proteomes" id="UP000020406">
    <property type="component" value="Unassembled WGS sequence"/>
</dbReference>
<evidence type="ECO:0000313" key="2">
    <source>
        <dbReference type="Proteomes" id="UP000020406"/>
    </source>
</evidence>
<evidence type="ECO:0000313" key="1">
    <source>
        <dbReference type="EMBL" id="EWS77794.1"/>
    </source>
</evidence>
<gene>
    <name evidence="1" type="ORF">AF72_08925</name>
</gene>
<protein>
    <submittedName>
        <fullName evidence="1">Uncharacterized protein</fullName>
    </submittedName>
</protein>
<name>Z9JHX8_9GAMM</name>
<dbReference type="EMBL" id="JDSQ01000014">
    <property type="protein sequence ID" value="EWS77794.1"/>
    <property type="molecule type" value="Genomic_DNA"/>
</dbReference>
<organism evidence="1 2">
    <name type="scientific">Xylella taiwanensis</name>
    <dbReference type="NCBI Taxonomy" id="1444770"/>
    <lineage>
        <taxon>Bacteria</taxon>
        <taxon>Pseudomonadati</taxon>
        <taxon>Pseudomonadota</taxon>
        <taxon>Gammaproteobacteria</taxon>
        <taxon>Lysobacterales</taxon>
        <taxon>Lysobacteraceae</taxon>
        <taxon>Xylella</taxon>
    </lineage>
</organism>
<dbReference type="PATRIC" id="fig|1444770.3.peg.2113"/>
<accession>Z9JHX8</accession>
<comment type="caution">
    <text evidence="1">The sequence shown here is derived from an EMBL/GenBank/DDBJ whole genome shotgun (WGS) entry which is preliminary data.</text>
</comment>
<proteinExistence type="predicted"/>
<dbReference type="AlphaFoldDB" id="Z9JHX8"/>
<reference evidence="1 2" key="1">
    <citation type="journal article" date="2014" name="Genome Announc.">
        <title>Draft Genome Sequence of Xylella fastidiosa Pear Leaf Scorch Strain in Taiwan.</title>
        <authorList>
            <person name="Su C.C."/>
            <person name="Deng W.L."/>
            <person name="Jan F.J."/>
            <person name="Chang C.J."/>
            <person name="Huang H."/>
            <person name="Chen J."/>
        </authorList>
    </citation>
    <scope>NUCLEOTIDE SEQUENCE [LARGE SCALE GENOMIC DNA]</scope>
    <source>
        <strain evidence="1 2">PLS229</strain>
    </source>
</reference>
<sequence>MTPLARFFKHLGNVIVLLNGFPANHAHACILDSLVVDLDDEHSMAGTCF</sequence>